<proteinExistence type="predicted"/>
<sequence length="655" mass="76393">MVIIKDILPENNNLPENYYQMKKKMAAFGLRYVKIDVCDNNCMLFNGQFEALEYCSVCGHPRYKSSNTSERRVSNVPYKILRYFPLIPRLQRVFMLKKTAKNMTWHAHNQSSPRELHHPADGEAWQHFNRTHESFSSEARNIRLGLCTDGFAPFKQGARPYSCWPVMLVIYNLPPWLCMKQPYLFLNMIIPGPNSPSQNIDIFLRPLIDELLILWQFGVRTFDNYRQDHFLLRAALMWTISDFPAYGMLSGWSTHGKLSCPYCMANLKSFNLKHGRKSCFFDCHRQFLPPDHPFRRQFLPPDHPFRSSWKIILPLLKFVDPKIVRTITKCIQLYFNDAWPTWKKVLEAIKDEMWAKFEGKFMWPIEKAKVVRAIWETTCKERLRGMLEEERKRAMRHFGVSEISKCKGYNVGWIRLDIWDRLVSDVWTTDAWKNRSINGKRNRMTEKDGSITKHTGGSIPFMVHAERMEKQLNRKPTYGELFNRTHKREKGQGDFVDHKSKNVCEAYTSSMSQKYGPDEANHPEFDPEVWCDAIGGQGTTRTHFYGFGITPRGKNFISTSINAGDASYSACSRPNHEREQTPVEIDNLREEVTLVKDRIINLEDKVEKQASDTADIKKYLEQMMEMFNPARMFTNASIGPSQPTSQDKDTGRPPL</sequence>
<dbReference type="AlphaFoldDB" id="A0AB40D047"/>
<keyword evidence="2" id="KW-1185">Reference proteome</keyword>
<feature type="compositionally biased region" description="Basic and acidic residues" evidence="1">
    <location>
        <begin position="646"/>
        <end position="655"/>
    </location>
</feature>
<dbReference type="GeneID" id="120281410"/>
<dbReference type="InterPro" id="IPR004252">
    <property type="entry name" value="Probable_transposase_24"/>
</dbReference>
<dbReference type="Proteomes" id="UP001515500">
    <property type="component" value="Chromosome 17"/>
</dbReference>
<dbReference type="Pfam" id="PF02992">
    <property type="entry name" value="Transposase_21"/>
    <property type="match status" value="1"/>
</dbReference>
<gene>
    <name evidence="3" type="primary">LOC120281410</name>
</gene>
<feature type="compositionally biased region" description="Polar residues" evidence="1">
    <location>
        <begin position="634"/>
        <end position="645"/>
    </location>
</feature>
<evidence type="ECO:0000313" key="2">
    <source>
        <dbReference type="Proteomes" id="UP001515500"/>
    </source>
</evidence>
<dbReference type="InterPro" id="IPR004242">
    <property type="entry name" value="Transposase_21"/>
</dbReference>
<dbReference type="Pfam" id="PF03004">
    <property type="entry name" value="Transposase_24"/>
    <property type="match status" value="1"/>
</dbReference>
<dbReference type="PANTHER" id="PTHR10775">
    <property type="entry name" value="OS08G0208400 PROTEIN"/>
    <property type="match status" value="1"/>
</dbReference>
<protein>
    <submittedName>
        <fullName evidence="3">Uncharacterized protein LOC120281410 isoform X1</fullName>
    </submittedName>
</protein>
<dbReference type="RefSeq" id="XP_039144185.1">
    <property type="nucleotide sequence ID" value="XM_039288251.1"/>
</dbReference>
<evidence type="ECO:0000313" key="3">
    <source>
        <dbReference type="RefSeq" id="XP_039144185.1"/>
    </source>
</evidence>
<accession>A0AB40D047</accession>
<name>A0AB40D047_DIOCR</name>
<feature type="region of interest" description="Disordered" evidence="1">
    <location>
        <begin position="634"/>
        <end position="655"/>
    </location>
</feature>
<evidence type="ECO:0000256" key="1">
    <source>
        <dbReference type="SAM" id="MobiDB-lite"/>
    </source>
</evidence>
<dbReference type="PANTHER" id="PTHR10775:SF183">
    <property type="entry name" value="TRANSPOSON, EN_SPM-LIKE, TRANSPOSASE-ASSOCIATED DOMAIN PROTEIN-RELATED"/>
    <property type="match status" value="1"/>
</dbReference>
<reference evidence="3" key="1">
    <citation type="submission" date="2025-08" db="UniProtKB">
        <authorList>
            <consortium name="RefSeq"/>
        </authorList>
    </citation>
    <scope>IDENTIFICATION</scope>
</reference>
<organism evidence="2 3">
    <name type="scientific">Dioscorea cayennensis subsp. rotundata</name>
    <name type="common">White Guinea yam</name>
    <name type="synonym">Dioscorea rotundata</name>
    <dbReference type="NCBI Taxonomy" id="55577"/>
    <lineage>
        <taxon>Eukaryota</taxon>
        <taxon>Viridiplantae</taxon>
        <taxon>Streptophyta</taxon>
        <taxon>Embryophyta</taxon>
        <taxon>Tracheophyta</taxon>
        <taxon>Spermatophyta</taxon>
        <taxon>Magnoliopsida</taxon>
        <taxon>Liliopsida</taxon>
        <taxon>Dioscoreales</taxon>
        <taxon>Dioscoreaceae</taxon>
        <taxon>Dioscorea</taxon>
    </lineage>
</organism>